<reference evidence="2 3" key="1">
    <citation type="submission" date="2024-05" db="EMBL/GenBank/DDBJ databases">
        <title>A draft genome resource for the thread blight pathogen Marasmius tenuissimus strain MS-2.</title>
        <authorList>
            <person name="Yulfo-Soto G.E."/>
            <person name="Baruah I.K."/>
            <person name="Amoako-Attah I."/>
            <person name="Bukari Y."/>
            <person name="Meinhardt L.W."/>
            <person name="Bailey B.A."/>
            <person name="Cohen S.P."/>
        </authorList>
    </citation>
    <scope>NUCLEOTIDE SEQUENCE [LARGE SCALE GENOMIC DNA]</scope>
    <source>
        <strain evidence="2 3">MS-2</strain>
    </source>
</reference>
<organism evidence="2 3">
    <name type="scientific">Marasmius tenuissimus</name>
    <dbReference type="NCBI Taxonomy" id="585030"/>
    <lineage>
        <taxon>Eukaryota</taxon>
        <taxon>Fungi</taxon>
        <taxon>Dikarya</taxon>
        <taxon>Basidiomycota</taxon>
        <taxon>Agaricomycotina</taxon>
        <taxon>Agaricomycetes</taxon>
        <taxon>Agaricomycetidae</taxon>
        <taxon>Agaricales</taxon>
        <taxon>Marasmiineae</taxon>
        <taxon>Marasmiaceae</taxon>
        <taxon>Marasmius</taxon>
    </lineage>
</organism>
<feature type="region of interest" description="Disordered" evidence="1">
    <location>
        <begin position="1"/>
        <end position="30"/>
    </location>
</feature>
<evidence type="ECO:0000256" key="1">
    <source>
        <dbReference type="SAM" id="MobiDB-lite"/>
    </source>
</evidence>
<protein>
    <submittedName>
        <fullName evidence="2">Uncharacterized protein</fullName>
    </submittedName>
</protein>
<dbReference type="Proteomes" id="UP001437256">
    <property type="component" value="Unassembled WGS sequence"/>
</dbReference>
<sequence>MSPLPAIPNSSPNDDAAATGDSLQRSNNPSIASLTTKAESVYHGHQREPSYDSQFDATVTQFDIENASSSPKLFYTGSHVLDSAFGLLMTELKSMK</sequence>
<gene>
    <name evidence="2" type="ORF">AAF712_013078</name>
</gene>
<accession>A0ABR2ZGL9</accession>
<comment type="caution">
    <text evidence="2">The sequence shown here is derived from an EMBL/GenBank/DDBJ whole genome shotgun (WGS) entry which is preliminary data.</text>
</comment>
<feature type="compositionally biased region" description="Polar residues" evidence="1">
    <location>
        <begin position="21"/>
        <end position="30"/>
    </location>
</feature>
<name>A0ABR2ZGL9_9AGAR</name>
<proteinExistence type="predicted"/>
<dbReference type="EMBL" id="JBBXMP010000191">
    <property type="protein sequence ID" value="KAL0060106.1"/>
    <property type="molecule type" value="Genomic_DNA"/>
</dbReference>
<keyword evidence="3" id="KW-1185">Reference proteome</keyword>
<evidence type="ECO:0000313" key="3">
    <source>
        <dbReference type="Proteomes" id="UP001437256"/>
    </source>
</evidence>
<evidence type="ECO:0000313" key="2">
    <source>
        <dbReference type="EMBL" id="KAL0060106.1"/>
    </source>
</evidence>